<dbReference type="InterPro" id="IPR010996">
    <property type="entry name" value="HHH_MUS81"/>
</dbReference>
<comment type="catalytic activity">
    <reaction evidence="18">
        <text>2'-deoxyribonucleotide-(2'-deoxyribose 5'-phosphate)-2'-deoxyribonucleotide-DNA = a 3'-end 2'-deoxyribonucleotide-(2,3-dehydro-2,3-deoxyribose 5'-phosphate)-DNA + a 5'-end 5'-phospho-2'-deoxyribonucleoside-DNA + H(+)</text>
        <dbReference type="Rhea" id="RHEA:66592"/>
        <dbReference type="Rhea" id="RHEA-COMP:13180"/>
        <dbReference type="Rhea" id="RHEA-COMP:16897"/>
        <dbReference type="Rhea" id="RHEA-COMP:17067"/>
        <dbReference type="ChEBI" id="CHEBI:15378"/>
        <dbReference type="ChEBI" id="CHEBI:136412"/>
        <dbReference type="ChEBI" id="CHEBI:157695"/>
        <dbReference type="ChEBI" id="CHEBI:167181"/>
        <dbReference type="EC" id="4.2.99.18"/>
    </reaction>
</comment>
<dbReference type="Pfam" id="PF14791">
    <property type="entry name" value="DNA_pol_B_thumb"/>
    <property type="match status" value="1"/>
</dbReference>
<keyword evidence="14" id="KW-0915">Sodium</keyword>
<name>A0A1H1YYE4_9ACTN</name>
<dbReference type="SMART" id="SM00481">
    <property type="entry name" value="POLIIIAc"/>
    <property type="match status" value="1"/>
</dbReference>
<evidence type="ECO:0000256" key="10">
    <source>
        <dbReference type="ARBA" id="ARBA00022705"/>
    </source>
</evidence>
<evidence type="ECO:0000256" key="9">
    <source>
        <dbReference type="ARBA" id="ARBA00022695"/>
    </source>
</evidence>
<evidence type="ECO:0000256" key="7">
    <source>
        <dbReference type="ARBA" id="ARBA00022634"/>
    </source>
</evidence>
<evidence type="ECO:0000256" key="19">
    <source>
        <dbReference type="ARBA" id="ARBA00044678"/>
    </source>
</evidence>
<dbReference type="Gene3D" id="1.10.150.110">
    <property type="entry name" value="DNA polymerase beta, N-terminal domain-like"/>
    <property type="match status" value="1"/>
</dbReference>
<dbReference type="InterPro" id="IPR004013">
    <property type="entry name" value="PHP_dom"/>
</dbReference>
<evidence type="ECO:0000256" key="16">
    <source>
        <dbReference type="ARBA" id="ARBA00035717"/>
    </source>
</evidence>
<comment type="catalytic activity">
    <reaction evidence="21">
        <text>DNA(n) + a 2'-deoxyribonucleoside 5'-triphosphate = DNA(n+1) + diphosphate</text>
        <dbReference type="Rhea" id="RHEA:22508"/>
        <dbReference type="Rhea" id="RHEA-COMP:17339"/>
        <dbReference type="Rhea" id="RHEA-COMP:17340"/>
        <dbReference type="ChEBI" id="CHEBI:33019"/>
        <dbReference type="ChEBI" id="CHEBI:61560"/>
        <dbReference type="ChEBI" id="CHEBI:173112"/>
        <dbReference type="EC" id="2.7.7.7"/>
    </reaction>
</comment>
<dbReference type="SMART" id="SM00483">
    <property type="entry name" value="POLXc"/>
    <property type="match status" value="1"/>
</dbReference>
<evidence type="ECO:0000256" key="12">
    <source>
        <dbReference type="ARBA" id="ARBA00022843"/>
    </source>
</evidence>
<dbReference type="GO" id="GO:0005829">
    <property type="term" value="C:cytosol"/>
    <property type="evidence" value="ECO:0007669"/>
    <property type="project" value="TreeGrafter"/>
</dbReference>
<dbReference type="InterPro" id="IPR029398">
    <property type="entry name" value="PolB_thumb"/>
</dbReference>
<accession>A0A1H1YYE4</accession>
<evidence type="ECO:0000256" key="6">
    <source>
        <dbReference type="ARBA" id="ARBA00022481"/>
    </source>
</evidence>
<dbReference type="CDD" id="cd00141">
    <property type="entry name" value="NT_POLXc"/>
    <property type="match status" value="1"/>
</dbReference>
<dbReference type="Gene3D" id="3.20.20.140">
    <property type="entry name" value="Metal-dependent hydrolases"/>
    <property type="match status" value="1"/>
</dbReference>
<evidence type="ECO:0000256" key="4">
    <source>
        <dbReference type="ARBA" id="ARBA00012720"/>
    </source>
</evidence>
<dbReference type="InterPro" id="IPR022311">
    <property type="entry name" value="PolX-like"/>
</dbReference>
<dbReference type="PRINTS" id="PR00870">
    <property type="entry name" value="DNAPOLXBETA"/>
</dbReference>
<dbReference type="FunFam" id="3.20.20.140:FF:000047">
    <property type="entry name" value="PHP domain-containing protein"/>
    <property type="match status" value="1"/>
</dbReference>
<dbReference type="RefSeq" id="WP_092656839.1">
    <property type="nucleotide sequence ID" value="NZ_LT629732.1"/>
</dbReference>
<evidence type="ECO:0000313" key="27">
    <source>
        <dbReference type="Proteomes" id="UP000198983"/>
    </source>
</evidence>
<dbReference type="Pfam" id="PF14520">
    <property type="entry name" value="HHH_5"/>
    <property type="match status" value="1"/>
</dbReference>
<dbReference type="GO" id="GO:0006281">
    <property type="term" value="P:DNA repair"/>
    <property type="evidence" value="ECO:0007669"/>
    <property type="project" value="UniProtKB-KW"/>
</dbReference>
<comment type="catalytic activity">
    <reaction evidence="19">
        <text>a 5'-end 2'-deoxyribose-2'-deoxyribonucleotide-DNA = (2E,4S)-4-hydroxypenten-2-al-5-phosphate + a 5'-end 5'-phospho-2'-deoxyribonucleoside-DNA + H(+)</text>
        <dbReference type="Rhea" id="RHEA:76255"/>
        <dbReference type="Rhea" id="RHEA-COMP:13180"/>
        <dbReference type="Rhea" id="RHEA-COMP:18657"/>
        <dbReference type="ChEBI" id="CHEBI:15378"/>
        <dbReference type="ChEBI" id="CHEBI:136412"/>
        <dbReference type="ChEBI" id="CHEBI:195194"/>
        <dbReference type="ChEBI" id="CHEBI:195195"/>
    </reaction>
</comment>
<evidence type="ECO:0000259" key="24">
    <source>
        <dbReference type="SMART" id="SM00481"/>
    </source>
</evidence>
<keyword evidence="10" id="KW-0235">DNA replication</keyword>
<keyword evidence="15" id="KW-0234">DNA repair</keyword>
<dbReference type="GO" id="GO:0042578">
    <property type="term" value="F:phosphoric ester hydrolase activity"/>
    <property type="evidence" value="ECO:0007669"/>
    <property type="project" value="TreeGrafter"/>
</dbReference>
<dbReference type="Pfam" id="PF14716">
    <property type="entry name" value="HHH_8"/>
    <property type="match status" value="1"/>
</dbReference>
<feature type="domain" description="Helix-hairpin-helix DNA-binding motif class 1" evidence="23">
    <location>
        <begin position="92"/>
        <end position="111"/>
    </location>
</feature>
<sequence length="619" mass="68040">MARPNEQVGALLQEYADLVAITGGAPYRARVYEKAARSVAGHHLDVSTLDAAGLREIPNVGDSIAAKVVEYFRTGRIEEVERLRARIPAGVRELTQIPTLGPRKAMMLYDERGIASVQDLLDALDAGRLRGLKGFGPRTEENLRHGITLLRQAGGRVTLDVAMELAEEVVAALSALPQCERCTYAGSLRRMRETVGDLDILAASTKPRSLMKALTGLSLVSEVIAHGDTKTSVRTTAGMQVDLRVVPPESWGAALQYFTGSKAHNVRTREIAVRQDLKLSEYGLFTVPPAQRRHRRKATLTGEPASGEGPPAESTEPTEPAEESGPPEAGELVVSKSEQEVYARIGLPWIPPTLREDRGEIEAARDGTLPDVVTEQDIRGDLHTHTDLTDGVAPMTEMVAAAAERGYDYYAVTDHAPNLYMQRMTDEKMLAQREQLHALAKRYPHLTLLHGTELNIDPDGEVDWPADFLAGFDICVASVHSHFNQTRAQLTRRLVRACENPHVNVIGHPTARLIGHRQPIDVDLEAVYEACADTGTALEVNASPDRLDLNDEHLLAARRHGVKFAVDTDAHAVAHLDYLRYGVGTAQRGWLTAGDVINTWPLRRLRTFLRKGRKGREKP</sequence>
<feature type="region of interest" description="Disordered" evidence="22">
    <location>
        <begin position="290"/>
        <end position="337"/>
    </location>
</feature>
<dbReference type="EMBL" id="LT629732">
    <property type="protein sequence ID" value="SDT26433.1"/>
    <property type="molecule type" value="Genomic_DNA"/>
</dbReference>
<keyword evidence="12" id="KW-0832">Ubl conjugation</keyword>
<evidence type="ECO:0000259" key="23">
    <source>
        <dbReference type="SMART" id="SM00278"/>
    </source>
</evidence>
<dbReference type="CDD" id="cd07436">
    <property type="entry name" value="PHP_PolX"/>
    <property type="match status" value="1"/>
</dbReference>
<keyword evidence="27" id="KW-1185">Reference proteome</keyword>
<dbReference type="InterPro" id="IPR047967">
    <property type="entry name" value="PolX_PHP"/>
</dbReference>
<dbReference type="PANTHER" id="PTHR36928">
    <property type="entry name" value="PHOSPHATASE YCDX-RELATED"/>
    <property type="match status" value="1"/>
</dbReference>
<feature type="domain" description="Helix-hairpin-helix DNA-binding motif class 1" evidence="23">
    <location>
        <begin position="127"/>
        <end position="146"/>
    </location>
</feature>
<dbReference type="GO" id="GO:0003677">
    <property type="term" value="F:DNA binding"/>
    <property type="evidence" value="ECO:0007669"/>
    <property type="project" value="InterPro"/>
</dbReference>
<dbReference type="InterPro" id="IPR003141">
    <property type="entry name" value="Pol/His_phosphatase_N"/>
</dbReference>
<evidence type="ECO:0000256" key="5">
    <source>
        <dbReference type="ARBA" id="ARBA00020020"/>
    </source>
</evidence>
<dbReference type="EC" id="4.2.99.18" evidence="4"/>
<evidence type="ECO:0000256" key="21">
    <source>
        <dbReference type="ARBA" id="ARBA00049244"/>
    </source>
</evidence>
<evidence type="ECO:0000256" key="11">
    <source>
        <dbReference type="ARBA" id="ARBA00022763"/>
    </source>
</evidence>
<dbReference type="SUPFAM" id="SSF81301">
    <property type="entry name" value="Nucleotidyltransferase"/>
    <property type="match status" value="1"/>
</dbReference>
<keyword evidence="11" id="KW-0227">DNA damage</keyword>
<evidence type="ECO:0000256" key="15">
    <source>
        <dbReference type="ARBA" id="ARBA00023204"/>
    </source>
</evidence>
<dbReference type="InterPro" id="IPR016195">
    <property type="entry name" value="Pol/histidinol_Pase-like"/>
</dbReference>
<dbReference type="InterPro" id="IPR003583">
    <property type="entry name" value="Hlx-hairpin-Hlx_DNA-bd_motif"/>
</dbReference>
<protein>
    <recommendedName>
        <fullName evidence="5">DNA polymerase beta</fullName>
        <ecNumber evidence="3">2.7.7.7</ecNumber>
        <ecNumber evidence="4">4.2.99.18</ecNumber>
    </recommendedName>
    <alternativeName>
        <fullName evidence="16">5'-deoxyribose-phosphate lyase</fullName>
    </alternativeName>
    <alternativeName>
        <fullName evidence="17">AP lyase</fullName>
    </alternativeName>
</protein>
<reference evidence="26 27" key="1">
    <citation type="submission" date="2016-10" db="EMBL/GenBank/DDBJ databases">
        <authorList>
            <person name="de Groot N.N."/>
        </authorList>
    </citation>
    <scope>NUCLEOTIDE SEQUENCE [LARGE SCALE GENOMIC DNA]</scope>
    <source>
        <strain evidence="26 27">DSM 22024</strain>
    </source>
</reference>
<evidence type="ECO:0000256" key="1">
    <source>
        <dbReference type="ARBA" id="ARBA00001946"/>
    </source>
</evidence>
<proteinExistence type="predicted"/>
<evidence type="ECO:0000259" key="25">
    <source>
        <dbReference type="SMART" id="SM00483"/>
    </source>
</evidence>
<feature type="compositionally biased region" description="Low complexity" evidence="22">
    <location>
        <begin position="306"/>
        <end position="331"/>
    </location>
</feature>
<keyword evidence="9" id="KW-0548">Nucleotidyltransferase</keyword>
<evidence type="ECO:0000256" key="17">
    <source>
        <dbReference type="ARBA" id="ARBA00035726"/>
    </source>
</evidence>
<dbReference type="InterPro" id="IPR002054">
    <property type="entry name" value="DNA-dir_DNA_pol_X"/>
</dbReference>
<comment type="function">
    <text evidence="20">Repair polymerase that plays a key role in base-excision repair. During this process, the damaged base is excised by specific DNA glycosylases, the DNA backbone is nicked at the abasic site by an apurinic/apyrimidic (AP) endonuclease, and POLB removes 5'-deoxyribose-phosphate from the preincised AP site acting as a 5'-deoxyribose-phosphate lyase (5'-dRP lyase); through its DNA polymerase activity, it adds one nucleotide to the 3' end of the arising single-nucleotide gap. Conducts 'gap-filling' DNA synthesis in a stepwise distributive fashion rather than in a processive fashion as for other DNA polymerases. It is also able to cleave sugar-phosphate bonds 3' to an intact AP site, acting as an AP lyase.</text>
</comment>
<keyword evidence="7" id="KW-0237">DNA synthesis</keyword>
<comment type="cofactor">
    <cofactor evidence="1">
        <name>Mg(2+)</name>
        <dbReference type="ChEBI" id="CHEBI:18420"/>
    </cofactor>
</comment>
<evidence type="ECO:0000256" key="14">
    <source>
        <dbReference type="ARBA" id="ARBA00023053"/>
    </source>
</evidence>
<evidence type="ECO:0000256" key="2">
    <source>
        <dbReference type="ARBA" id="ARBA00004496"/>
    </source>
</evidence>
<evidence type="ECO:0000256" key="8">
    <source>
        <dbReference type="ARBA" id="ARBA00022679"/>
    </source>
</evidence>
<keyword evidence="8" id="KW-0808">Transferase</keyword>
<organism evidence="26 27">
    <name type="scientific">Actinopolymorpha singaporensis</name>
    <dbReference type="NCBI Taxonomy" id="117157"/>
    <lineage>
        <taxon>Bacteria</taxon>
        <taxon>Bacillati</taxon>
        <taxon>Actinomycetota</taxon>
        <taxon>Actinomycetes</taxon>
        <taxon>Propionibacteriales</taxon>
        <taxon>Actinopolymorphaceae</taxon>
        <taxon>Actinopolymorpha</taxon>
    </lineage>
</organism>
<comment type="subcellular location">
    <subcellularLocation>
        <location evidence="2">Cytoplasm</location>
    </subcellularLocation>
</comment>
<dbReference type="OrthoDB" id="9808747at2"/>
<evidence type="ECO:0000256" key="20">
    <source>
        <dbReference type="ARBA" id="ARBA00045548"/>
    </source>
</evidence>
<dbReference type="EC" id="2.7.7.7" evidence="3"/>
<feature type="domain" description="DNA-directed DNA polymerase X" evidence="25">
    <location>
        <begin position="3"/>
        <end position="356"/>
    </location>
</feature>
<dbReference type="InterPro" id="IPR027421">
    <property type="entry name" value="DNA_pol_lamdba_lyase_dom_sf"/>
</dbReference>
<dbReference type="InterPro" id="IPR037160">
    <property type="entry name" value="DNA_Pol_thumb_sf"/>
</dbReference>
<dbReference type="STRING" id="117157.SAMN04489717_5772"/>
<dbReference type="Gene3D" id="1.10.150.20">
    <property type="entry name" value="5' to 3' exonuclease, C-terminal subdomain"/>
    <property type="match status" value="1"/>
</dbReference>
<dbReference type="AlphaFoldDB" id="A0A1H1YYE4"/>
<dbReference type="InterPro" id="IPR043519">
    <property type="entry name" value="NT_sf"/>
</dbReference>
<keyword evidence="6" id="KW-0488">Methylation</keyword>
<evidence type="ECO:0000256" key="22">
    <source>
        <dbReference type="SAM" id="MobiDB-lite"/>
    </source>
</evidence>
<dbReference type="GO" id="GO:0003887">
    <property type="term" value="F:DNA-directed DNA polymerase activity"/>
    <property type="evidence" value="ECO:0007669"/>
    <property type="project" value="UniProtKB-KW"/>
</dbReference>
<evidence type="ECO:0000256" key="13">
    <source>
        <dbReference type="ARBA" id="ARBA00022932"/>
    </source>
</evidence>
<dbReference type="SUPFAM" id="SSF89550">
    <property type="entry name" value="PHP domain-like"/>
    <property type="match status" value="1"/>
</dbReference>
<dbReference type="Proteomes" id="UP000198983">
    <property type="component" value="Chromosome I"/>
</dbReference>
<dbReference type="SMART" id="SM00278">
    <property type="entry name" value="HhH1"/>
    <property type="match status" value="3"/>
</dbReference>
<dbReference type="Gene3D" id="3.30.210.10">
    <property type="entry name" value="DNA polymerase, thumb domain"/>
    <property type="match status" value="1"/>
</dbReference>
<dbReference type="SUPFAM" id="SSF158702">
    <property type="entry name" value="Sec63 N-terminal domain-like"/>
    <property type="match status" value="1"/>
</dbReference>
<keyword evidence="13" id="KW-0239">DNA-directed DNA polymerase</keyword>
<feature type="domain" description="Polymerase/histidinol phosphatase N-terminal" evidence="24">
    <location>
        <begin position="380"/>
        <end position="458"/>
    </location>
</feature>
<evidence type="ECO:0000313" key="26">
    <source>
        <dbReference type="EMBL" id="SDT26433.1"/>
    </source>
</evidence>
<dbReference type="Pfam" id="PF02811">
    <property type="entry name" value="PHP"/>
    <property type="match status" value="1"/>
</dbReference>
<dbReference type="GO" id="GO:0008270">
    <property type="term" value="F:zinc ion binding"/>
    <property type="evidence" value="ECO:0007669"/>
    <property type="project" value="TreeGrafter"/>
</dbReference>
<dbReference type="PIRSF" id="PIRSF005047">
    <property type="entry name" value="UCP005047_YshC"/>
    <property type="match status" value="1"/>
</dbReference>
<dbReference type="InterPro" id="IPR050243">
    <property type="entry name" value="PHP_phosphatase"/>
</dbReference>
<evidence type="ECO:0000256" key="18">
    <source>
        <dbReference type="ARBA" id="ARBA00044632"/>
    </source>
</evidence>
<dbReference type="GO" id="GO:0140078">
    <property type="term" value="F:class I DNA-(apurinic or apyrimidinic site) endonuclease activity"/>
    <property type="evidence" value="ECO:0007669"/>
    <property type="project" value="UniProtKB-EC"/>
</dbReference>
<evidence type="ECO:0000256" key="3">
    <source>
        <dbReference type="ARBA" id="ARBA00012417"/>
    </source>
</evidence>
<gene>
    <name evidence="26" type="ORF">SAMN04489717_5772</name>
</gene>
<feature type="domain" description="Helix-hairpin-helix DNA-binding motif class 1" evidence="23">
    <location>
        <begin position="52"/>
        <end position="71"/>
    </location>
</feature>
<dbReference type="PANTHER" id="PTHR36928:SF1">
    <property type="entry name" value="PHOSPHATASE YCDX-RELATED"/>
    <property type="match status" value="1"/>
</dbReference>
<dbReference type="Gene3D" id="3.30.460.10">
    <property type="entry name" value="Beta Polymerase, domain 2"/>
    <property type="match status" value="1"/>
</dbReference>
<dbReference type="InterPro" id="IPR002008">
    <property type="entry name" value="DNA_pol_X_beta-like"/>
</dbReference>
<dbReference type="SUPFAM" id="SSF47802">
    <property type="entry name" value="DNA polymerase beta, N-terminal domain-like"/>
    <property type="match status" value="1"/>
</dbReference>